<dbReference type="Proteomes" id="UP000035681">
    <property type="component" value="Unplaced"/>
</dbReference>
<dbReference type="WBParaSite" id="TCONS_00016468.p1">
    <property type="protein sequence ID" value="TCONS_00016468.p1"/>
    <property type="gene ID" value="XLOC_011069"/>
</dbReference>
<proteinExistence type="predicted"/>
<name>A0AAF5DPT5_STRER</name>
<evidence type="ECO:0000313" key="1">
    <source>
        <dbReference type="Proteomes" id="UP000035681"/>
    </source>
</evidence>
<organism evidence="1 2">
    <name type="scientific">Strongyloides stercoralis</name>
    <name type="common">Threadworm</name>
    <dbReference type="NCBI Taxonomy" id="6248"/>
    <lineage>
        <taxon>Eukaryota</taxon>
        <taxon>Metazoa</taxon>
        <taxon>Ecdysozoa</taxon>
        <taxon>Nematoda</taxon>
        <taxon>Chromadorea</taxon>
        <taxon>Rhabditida</taxon>
        <taxon>Tylenchina</taxon>
        <taxon>Panagrolaimomorpha</taxon>
        <taxon>Strongyloidoidea</taxon>
        <taxon>Strongyloididae</taxon>
        <taxon>Strongyloides</taxon>
    </lineage>
</organism>
<protein>
    <submittedName>
        <fullName evidence="2">ATP-dependent DNA helicase</fullName>
    </submittedName>
</protein>
<reference evidence="2" key="1">
    <citation type="submission" date="2024-02" db="UniProtKB">
        <authorList>
            <consortium name="WormBaseParasite"/>
        </authorList>
    </citation>
    <scope>IDENTIFICATION</scope>
</reference>
<evidence type="ECO:0000313" key="2">
    <source>
        <dbReference type="WBParaSite" id="TCONS_00016468.p1"/>
    </source>
</evidence>
<sequence>MEEWIIIDLLQFLKKMIFEGDNVQFIEEIFGKNLQNISKNNNAAILASSNNVVNFIKKTVLDKYFKDQITYYSDDNLYFENNYKKNADKLGITTDLLNTFNSSRYSQHNLTIAKACIMICLRN</sequence>
<keyword evidence="1" id="KW-1185">Reference proteome</keyword>
<dbReference type="AlphaFoldDB" id="A0AAF5DPT5"/>
<accession>A0AAF5DPT5</accession>